<evidence type="ECO:0000313" key="2">
    <source>
        <dbReference type="EMBL" id="POP50557.1"/>
    </source>
</evidence>
<gene>
    <name evidence="2" type="ORF">CHU32_03805</name>
    <name evidence="1" type="ORF">CHU33_20090</name>
</gene>
<dbReference type="Proteomes" id="UP000237073">
    <property type="component" value="Unassembled WGS sequence"/>
</dbReference>
<proteinExistence type="predicted"/>
<sequence length="138" mass="15467">MALSRKDTLANYLFFNPHTTITVLTEISDCEDYNSCSGLLSKLIKEGKVVRERKNNVSFYSSAPGYTPVIDNDSLPAKYTQAEIKKVEEEVIRLQERGFWRRASTLLAELSMMQNTAQGVGVVAVWRNSCARSARAKA</sequence>
<name>A0A2P5GVI4_9ENTR</name>
<dbReference type="EMBL" id="PQGE01000020">
    <property type="protein sequence ID" value="POP42368.1"/>
    <property type="molecule type" value="Genomic_DNA"/>
</dbReference>
<accession>A0A2P5GVI4</accession>
<evidence type="ECO:0008006" key="5">
    <source>
        <dbReference type="Google" id="ProtNLM"/>
    </source>
</evidence>
<reference evidence="3 4" key="1">
    <citation type="submission" date="2018-01" db="EMBL/GenBank/DDBJ databases">
        <title>Superficieibacter electus gen. nov., sp. nov., an extended-spectrum beta-lactamase possessing member of the Enterobacteriaceae family, isolated from intensive care unit surfaces.</title>
        <authorList>
            <person name="Potter R.F."/>
            <person name="D'Souza A.W."/>
        </authorList>
    </citation>
    <scope>NUCLEOTIDE SEQUENCE [LARGE SCALE GENOMIC DNA]</scope>
    <source>
        <strain evidence="2 4">BP-1</strain>
        <strain evidence="1 3">BP-2</strain>
    </source>
</reference>
<evidence type="ECO:0000313" key="4">
    <source>
        <dbReference type="Proteomes" id="UP000247005"/>
    </source>
</evidence>
<dbReference type="Proteomes" id="UP000247005">
    <property type="component" value="Unassembled WGS sequence"/>
</dbReference>
<dbReference type="OrthoDB" id="6631450at2"/>
<dbReference type="AlphaFoldDB" id="A0A2P5GVI4"/>
<evidence type="ECO:0000313" key="3">
    <source>
        <dbReference type="Proteomes" id="UP000237073"/>
    </source>
</evidence>
<comment type="caution">
    <text evidence="2">The sequence shown here is derived from an EMBL/GenBank/DDBJ whole genome shotgun (WGS) entry which is preliminary data.</text>
</comment>
<keyword evidence="3" id="KW-1185">Reference proteome</keyword>
<evidence type="ECO:0000313" key="1">
    <source>
        <dbReference type="EMBL" id="POP42368.1"/>
    </source>
</evidence>
<dbReference type="RefSeq" id="WP_103677838.1">
    <property type="nucleotide sequence ID" value="NZ_PQGD01000002.1"/>
</dbReference>
<protein>
    <recommendedName>
        <fullName evidence="5">PerC family transcriptional regulator</fullName>
    </recommendedName>
</protein>
<dbReference type="EMBL" id="PQGD01000002">
    <property type="protein sequence ID" value="POP50557.1"/>
    <property type="molecule type" value="Genomic_DNA"/>
</dbReference>
<organism evidence="2 4">
    <name type="scientific">Superficieibacter electus</name>
    <dbReference type="NCBI Taxonomy" id="2022662"/>
    <lineage>
        <taxon>Bacteria</taxon>
        <taxon>Pseudomonadati</taxon>
        <taxon>Pseudomonadota</taxon>
        <taxon>Gammaproteobacteria</taxon>
        <taxon>Enterobacterales</taxon>
        <taxon>Enterobacteriaceae</taxon>
        <taxon>Superficieibacter</taxon>
    </lineage>
</organism>